<dbReference type="GO" id="GO:0016787">
    <property type="term" value="F:hydrolase activity"/>
    <property type="evidence" value="ECO:0007669"/>
    <property type="project" value="UniProtKB-KW"/>
</dbReference>
<evidence type="ECO:0000313" key="4">
    <source>
        <dbReference type="Proteomes" id="UP000267049"/>
    </source>
</evidence>
<dbReference type="OrthoDB" id="9799367at2"/>
<evidence type="ECO:0000259" key="2">
    <source>
        <dbReference type="Pfam" id="PF00144"/>
    </source>
</evidence>
<comment type="caution">
    <text evidence="3">The sequence shown here is derived from an EMBL/GenBank/DDBJ whole genome shotgun (WGS) entry which is preliminary data.</text>
</comment>
<dbReference type="SUPFAM" id="SSF56601">
    <property type="entry name" value="beta-lactamase/transpeptidase-like"/>
    <property type="match status" value="1"/>
</dbReference>
<dbReference type="Pfam" id="PF00144">
    <property type="entry name" value="Beta-lactamase"/>
    <property type="match status" value="1"/>
</dbReference>
<dbReference type="InterPro" id="IPR012338">
    <property type="entry name" value="Beta-lactam/transpept-like"/>
</dbReference>
<dbReference type="AlphaFoldDB" id="A0A3M8SSI0"/>
<reference evidence="3 4" key="1">
    <citation type="submission" date="2018-11" db="EMBL/GenBank/DDBJ databases">
        <title>Lysobacter cryohumiis sp. nov., isolated from soil in the Tianshan Mountains, Xinjiang, China.</title>
        <authorList>
            <person name="Luo Y."/>
            <person name="Sheng H."/>
        </authorList>
    </citation>
    <scope>NUCLEOTIDE SEQUENCE [LARGE SCALE GENOMIC DNA]</scope>
    <source>
        <strain evidence="3 4">ZS60</strain>
    </source>
</reference>
<keyword evidence="4" id="KW-1185">Reference proteome</keyword>
<feature type="chain" id="PRO_5018137189" evidence="1">
    <location>
        <begin position="27"/>
        <end position="365"/>
    </location>
</feature>
<dbReference type="InterPro" id="IPR050491">
    <property type="entry name" value="AmpC-like"/>
</dbReference>
<sequence>MDAIARTALLASALATASLASAPVCATPAQDQVTRYAEQLLASAYRDDGFGAAVLVARGDEVLYRGARGDANLDFDIPLTPGRMFRIGSLTKQFAAAGLLKLVEDGRVGLDHPLSRYLPDYPGGETIRVRELLNHTSGVANYTAIPGYMDGPIRRPISTAGLEVFDDLPVDFAPGAQWKYSNSGYVLIGAVIESVTRKPWHQYLQQSLFAPLGMRHTGYGANPLVALLTVDGYTQVGDRTRPARPLSMTQPHASGALVSTVDDLQTWNRALHEGRVLRDGSYRQMITPTGAAAAAGYGFGLRIDNVEGLDVINHGGSINGFSAMLIYVPGADVSVVVLQNHDGAGQSTGPGDIAAALAMAALTAP</sequence>
<feature type="signal peptide" evidence="1">
    <location>
        <begin position="1"/>
        <end position="26"/>
    </location>
</feature>
<name>A0A3M8SSI0_9GAMM</name>
<protein>
    <submittedName>
        <fullName evidence="3">Class A beta-lactamase-related serine hydrolase</fullName>
    </submittedName>
</protein>
<dbReference type="InterPro" id="IPR001466">
    <property type="entry name" value="Beta-lactam-related"/>
</dbReference>
<proteinExistence type="predicted"/>
<keyword evidence="1" id="KW-0732">Signal</keyword>
<accession>A0A3M8SSI0</accession>
<gene>
    <name evidence="3" type="ORF">EER27_09735</name>
</gene>
<dbReference type="RefSeq" id="WP_123087915.1">
    <property type="nucleotide sequence ID" value="NZ_RIBS01000004.1"/>
</dbReference>
<evidence type="ECO:0000313" key="3">
    <source>
        <dbReference type="EMBL" id="RNF83655.1"/>
    </source>
</evidence>
<keyword evidence="3" id="KW-0378">Hydrolase</keyword>
<organism evidence="3 4">
    <name type="scientific">Montanilutibacter psychrotolerans</name>
    <dbReference type="NCBI Taxonomy" id="1327343"/>
    <lineage>
        <taxon>Bacteria</taxon>
        <taxon>Pseudomonadati</taxon>
        <taxon>Pseudomonadota</taxon>
        <taxon>Gammaproteobacteria</taxon>
        <taxon>Lysobacterales</taxon>
        <taxon>Lysobacteraceae</taxon>
        <taxon>Montanilutibacter</taxon>
    </lineage>
</organism>
<dbReference type="Gene3D" id="3.40.710.10">
    <property type="entry name" value="DD-peptidase/beta-lactamase superfamily"/>
    <property type="match status" value="1"/>
</dbReference>
<dbReference type="EMBL" id="RIBS01000004">
    <property type="protein sequence ID" value="RNF83655.1"/>
    <property type="molecule type" value="Genomic_DNA"/>
</dbReference>
<evidence type="ECO:0000256" key="1">
    <source>
        <dbReference type="SAM" id="SignalP"/>
    </source>
</evidence>
<feature type="domain" description="Beta-lactamase-related" evidence="2">
    <location>
        <begin position="49"/>
        <end position="357"/>
    </location>
</feature>
<dbReference type="PANTHER" id="PTHR46825">
    <property type="entry name" value="D-ALANYL-D-ALANINE-CARBOXYPEPTIDASE/ENDOPEPTIDASE AMPH"/>
    <property type="match status" value="1"/>
</dbReference>
<dbReference type="Proteomes" id="UP000267049">
    <property type="component" value="Unassembled WGS sequence"/>
</dbReference>
<dbReference type="PANTHER" id="PTHR46825:SF9">
    <property type="entry name" value="BETA-LACTAMASE-RELATED DOMAIN-CONTAINING PROTEIN"/>
    <property type="match status" value="1"/>
</dbReference>